<dbReference type="RefSeq" id="WP_256186368.1">
    <property type="nucleotide sequence ID" value="NZ_JANGEW010000319.1"/>
</dbReference>
<dbReference type="EMBL" id="JANGEW010000319">
    <property type="protein sequence ID" value="MCQ5343819.1"/>
    <property type="molecule type" value="Genomic_DNA"/>
</dbReference>
<keyword evidence="4 6" id="KW-0067">ATP-binding</keyword>
<keyword evidence="2" id="KW-0378">Hydrolase</keyword>
<keyword evidence="3" id="KW-0347">Helicase</keyword>
<protein>
    <submittedName>
        <fullName evidence="6">ATP-binding domain-containing protein</fullName>
    </submittedName>
</protein>
<proteinExistence type="predicted"/>
<keyword evidence="1" id="KW-0547">Nucleotide-binding</keyword>
<feature type="non-terminal residue" evidence="6">
    <location>
        <position position="70"/>
    </location>
</feature>
<evidence type="ECO:0000256" key="3">
    <source>
        <dbReference type="ARBA" id="ARBA00022806"/>
    </source>
</evidence>
<evidence type="ECO:0000259" key="5">
    <source>
        <dbReference type="Pfam" id="PF13361"/>
    </source>
</evidence>
<comment type="caution">
    <text evidence="6">The sequence shown here is derived from an EMBL/GenBank/DDBJ whole genome shotgun (WGS) entry which is preliminary data.</text>
</comment>
<gene>
    <name evidence="6" type="ORF">NE675_12455</name>
</gene>
<organism evidence="6 7">
    <name type="scientific">Megasphaera massiliensis</name>
    <dbReference type="NCBI Taxonomy" id="1232428"/>
    <lineage>
        <taxon>Bacteria</taxon>
        <taxon>Bacillati</taxon>
        <taxon>Bacillota</taxon>
        <taxon>Negativicutes</taxon>
        <taxon>Veillonellales</taxon>
        <taxon>Veillonellaceae</taxon>
        <taxon>Megasphaera</taxon>
    </lineage>
</organism>
<dbReference type="Proteomes" id="UP001206692">
    <property type="component" value="Unassembled WGS sequence"/>
</dbReference>
<dbReference type="InterPro" id="IPR014017">
    <property type="entry name" value="DNA_helicase_UvrD-like_C"/>
</dbReference>
<feature type="non-terminal residue" evidence="6">
    <location>
        <position position="1"/>
    </location>
</feature>
<dbReference type="InterPro" id="IPR027417">
    <property type="entry name" value="P-loop_NTPase"/>
</dbReference>
<dbReference type="Pfam" id="PF13361">
    <property type="entry name" value="UvrD_C"/>
    <property type="match status" value="1"/>
</dbReference>
<evidence type="ECO:0000256" key="1">
    <source>
        <dbReference type="ARBA" id="ARBA00022741"/>
    </source>
</evidence>
<dbReference type="GO" id="GO:0005524">
    <property type="term" value="F:ATP binding"/>
    <property type="evidence" value="ECO:0007669"/>
    <property type="project" value="UniProtKB-KW"/>
</dbReference>
<name>A0ABT1SVJ7_9FIRM</name>
<dbReference type="InterPro" id="IPR000212">
    <property type="entry name" value="DNA_helicase_UvrD/REP"/>
</dbReference>
<accession>A0ABT1SVJ7</accession>
<sequence length="70" mass="8101">MTLHSAKGLEFPVLFLARLDEGFFPHSRTLMDPEQIEEERRLAYVGITRAERQLYVTNAITRTMYGRVSA</sequence>
<dbReference type="PANTHER" id="PTHR11070:SF2">
    <property type="entry name" value="ATP-DEPENDENT DNA HELICASE SRS2"/>
    <property type="match status" value="1"/>
</dbReference>
<keyword evidence="7" id="KW-1185">Reference proteome</keyword>
<evidence type="ECO:0000313" key="7">
    <source>
        <dbReference type="Proteomes" id="UP001206692"/>
    </source>
</evidence>
<evidence type="ECO:0000256" key="2">
    <source>
        <dbReference type="ARBA" id="ARBA00022801"/>
    </source>
</evidence>
<dbReference type="PANTHER" id="PTHR11070">
    <property type="entry name" value="UVRD / RECB / PCRA DNA HELICASE FAMILY MEMBER"/>
    <property type="match status" value="1"/>
</dbReference>
<dbReference type="SUPFAM" id="SSF52540">
    <property type="entry name" value="P-loop containing nucleoside triphosphate hydrolases"/>
    <property type="match status" value="1"/>
</dbReference>
<evidence type="ECO:0000256" key="4">
    <source>
        <dbReference type="ARBA" id="ARBA00022840"/>
    </source>
</evidence>
<feature type="domain" description="UvrD-like helicase C-terminal" evidence="5">
    <location>
        <begin position="1"/>
        <end position="58"/>
    </location>
</feature>
<evidence type="ECO:0000313" key="6">
    <source>
        <dbReference type="EMBL" id="MCQ5343819.1"/>
    </source>
</evidence>
<reference evidence="6 7" key="1">
    <citation type="submission" date="2022-06" db="EMBL/GenBank/DDBJ databases">
        <title>Isolation of gut microbiota from human fecal samples.</title>
        <authorList>
            <person name="Pamer E.G."/>
            <person name="Barat B."/>
            <person name="Waligurski E."/>
            <person name="Medina S."/>
            <person name="Paddock L."/>
            <person name="Mostad J."/>
        </authorList>
    </citation>
    <scope>NUCLEOTIDE SEQUENCE [LARGE SCALE GENOMIC DNA]</scope>
    <source>
        <strain evidence="6 7">DFI.1.1</strain>
    </source>
</reference>
<dbReference type="Gene3D" id="3.40.50.300">
    <property type="entry name" value="P-loop containing nucleotide triphosphate hydrolases"/>
    <property type="match status" value="1"/>
</dbReference>